<comment type="caution">
    <text evidence="2">The sequence shown here is derived from an EMBL/GenBank/DDBJ whole genome shotgun (WGS) entry which is preliminary data.</text>
</comment>
<dbReference type="InterPro" id="IPR036390">
    <property type="entry name" value="WH_DNA-bd_sf"/>
</dbReference>
<dbReference type="GO" id="GO:0003700">
    <property type="term" value="F:DNA-binding transcription factor activity"/>
    <property type="evidence" value="ECO:0007669"/>
    <property type="project" value="InterPro"/>
</dbReference>
<evidence type="ECO:0000313" key="2">
    <source>
        <dbReference type="EMBL" id="RKQ71188.1"/>
    </source>
</evidence>
<name>A0A420WJK7_9PROT</name>
<dbReference type="InterPro" id="IPR036388">
    <property type="entry name" value="WH-like_DNA-bd_sf"/>
</dbReference>
<dbReference type="InterPro" id="IPR039422">
    <property type="entry name" value="MarR/SlyA-like"/>
</dbReference>
<dbReference type="SUPFAM" id="SSF46785">
    <property type="entry name" value="Winged helix' DNA-binding domain"/>
    <property type="match status" value="1"/>
</dbReference>
<keyword evidence="3" id="KW-1185">Reference proteome</keyword>
<dbReference type="GO" id="GO:0006950">
    <property type="term" value="P:response to stress"/>
    <property type="evidence" value="ECO:0007669"/>
    <property type="project" value="TreeGrafter"/>
</dbReference>
<dbReference type="PANTHER" id="PTHR33164:SF43">
    <property type="entry name" value="HTH-TYPE TRANSCRIPTIONAL REPRESSOR YETL"/>
    <property type="match status" value="1"/>
</dbReference>
<proteinExistence type="predicted"/>
<sequence length="143" mass="16738">MDIENFDRREWVFYWITIVGAKYEQKLEEHLKNEGLDIPSWRVLMLMDPDKPRSVSFLANQSITKQSTMTRIVYRMRDKGLVTVKTSKEDGRVSVVSATAKGFKLREKAWKLVKQSTNETFEGMENETIDELNSNLSLIFDRL</sequence>
<gene>
    <name evidence="2" type="ORF">DES40_0499</name>
</gene>
<evidence type="ECO:0000259" key="1">
    <source>
        <dbReference type="PROSITE" id="PS50995"/>
    </source>
</evidence>
<dbReference type="PANTHER" id="PTHR33164">
    <property type="entry name" value="TRANSCRIPTIONAL REGULATOR, MARR FAMILY"/>
    <property type="match status" value="1"/>
</dbReference>
<organism evidence="2 3">
    <name type="scientific">Litorimonas taeanensis</name>
    <dbReference type="NCBI Taxonomy" id="568099"/>
    <lineage>
        <taxon>Bacteria</taxon>
        <taxon>Pseudomonadati</taxon>
        <taxon>Pseudomonadota</taxon>
        <taxon>Alphaproteobacteria</taxon>
        <taxon>Maricaulales</taxon>
        <taxon>Robiginitomaculaceae</taxon>
    </lineage>
</organism>
<dbReference type="GO" id="GO:0003677">
    <property type="term" value="F:DNA binding"/>
    <property type="evidence" value="ECO:0007669"/>
    <property type="project" value="UniProtKB-KW"/>
</dbReference>
<reference evidence="2 3" key="1">
    <citation type="submission" date="2018-10" db="EMBL/GenBank/DDBJ databases">
        <title>Genomic Encyclopedia of Type Strains, Phase IV (KMG-IV): sequencing the most valuable type-strain genomes for metagenomic binning, comparative biology and taxonomic classification.</title>
        <authorList>
            <person name="Goeker M."/>
        </authorList>
    </citation>
    <scope>NUCLEOTIDE SEQUENCE [LARGE SCALE GENOMIC DNA]</scope>
    <source>
        <strain evidence="2 3">DSM 22008</strain>
    </source>
</reference>
<dbReference type="Gene3D" id="1.10.10.10">
    <property type="entry name" value="Winged helix-like DNA-binding domain superfamily/Winged helix DNA-binding domain"/>
    <property type="match status" value="1"/>
</dbReference>
<keyword evidence="2" id="KW-0238">DNA-binding</keyword>
<dbReference type="RefSeq" id="WP_121098985.1">
    <property type="nucleotide sequence ID" value="NZ_RBII01000001.1"/>
</dbReference>
<dbReference type="InParanoid" id="A0A420WJK7"/>
<evidence type="ECO:0000313" key="3">
    <source>
        <dbReference type="Proteomes" id="UP000282211"/>
    </source>
</evidence>
<dbReference type="SMART" id="SM00347">
    <property type="entry name" value="HTH_MARR"/>
    <property type="match status" value="1"/>
</dbReference>
<dbReference type="EMBL" id="RBII01000001">
    <property type="protein sequence ID" value="RKQ71188.1"/>
    <property type="molecule type" value="Genomic_DNA"/>
</dbReference>
<protein>
    <submittedName>
        <fullName evidence="2">DNA-binding MarR family transcriptional regulator</fullName>
    </submittedName>
</protein>
<dbReference type="OrthoDB" id="8684664at2"/>
<dbReference type="AlphaFoldDB" id="A0A420WJK7"/>
<dbReference type="Proteomes" id="UP000282211">
    <property type="component" value="Unassembled WGS sequence"/>
</dbReference>
<dbReference type="Pfam" id="PF01047">
    <property type="entry name" value="MarR"/>
    <property type="match status" value="1"/>
</dbReference>
<accession>A0A420WJK7</accession>
<feature type="domain" description="HTH marR-type" evidence="1">
    <location>
        <begin position="1"/>
        <end position="143"/>
    </location>
</feature>
<dbReference type="PROSITE" id="PS50995">
    <property type="entry name" value="HTH_MARR_2"/>
    <property type="match status" value="1"/>
</dbReference>
<dbReference type="InterPro" id="IPR000835">
    <property type="entry name" value="HTH_MarR-typ"/>
</dbReference>